<organism evidence="4 5">
    <name type="scientific">Priapulus caudatus</name>
    <name type="common">Priapulid worm</name>
    <dbReference type="NCBI Taxonomy" id="37621"/>
    <lineage>
        <taxon>Eukaryota</taxon>
        <taxon>Metazoa</taxon>
        <taxon>Ecdysozoa</taxon>
        <taxon>Scalidophora</taxon>
        <taxon>Priapulida</taxon>
        <taxon>Priapulimorpha</taxon>
        <taxon>Priapulimorphida</taxon>
        <taxon>Priapulidae</taxon>
        <taxon>Priapulus</taxon>
    </lineage>
</organism>
<feature type="domain" description="C2" evidence="3">
    <location>
        <begin position="229"/>
        <end position="362"/>
    </location>
</feature>
<dbReference type="CDD" id="cd08402">
    <property type="entry name" value="C2B_Synaptotagmin-1"/>
    <property type="match status" value="1"/>
</dbReference>
<evidence type="ECO:0000259" key="3">
    <source>
        <dbReference type="PROSITE" id="PS50004"/>
    </source>
</evidence>
<keyword evidence="2" id="KW-0812">Transmembrane</keyword>
<dbReference type="InterPro" id="IPR001565">
    <property type="entry name" value="Synaptotagmin"/>
</dbReference>
<evidence type="ECO:0000313" key="4">
    <source>
        <dbReference type="Proteomes" id="UP000695022"/>
    </source>
</evidence>
<feature type="domain" description="C2" evidence="3">
    <location>
        <begin position="96"/>
        <end position="215"/>
    </location>
</feature>
<gene>
    <name evidence="5" type="primary">LOC106804764</name>
</gene>
<name>A0ABM1DNQ1_PRICU</name>
<dbReference type="PANTHER" id="PTHR10024">
    <property type="entry name" value="SYNAPTOTAGMIN"/>
    <property type="match status" value="1"/>
</dbReference>
<dbReference type="PROSITE" id="PS50004">
    <property type="entry name" value="C2"/>
    <property type="match status" value="2"/>
</dbReference>
<keyword evidence="2" id="KW-0472">Membrane</keyword>
<feature type="transmembrane region" description="Helical" evidence="2">
    <location>
        <begin position="13"/>
        <end position="34"/>
    </location>
</feature>
<keyword evidence="1" id="KW-0677">Repeat</keyword>
<dbReference type="PRINTS" id="PR00360">
    <property type="entry name" value="C2DOMAIN"/>
</dbReference>
<dbReference type="CDD" id="cd08385">
    <property type="entry name" value="C2A_Synaptotagmin-1-5-6-9-10"/>
    <property type="match status" value="1"/>
</dbReference>
<proteinExistence type="predicted"/>
<evidence type="ECO:0000256" key="2">
    <source>
        <dbReference type="SAM" id="Phobius"/>
    </source>
</evidence>
<keyword evidence="4" id="KW-1185">Reference proteome</keyword>
<dbReference type="Gene3D" id="2.60.40.150">
    <property type="entry name" value="C2 domain"/>
    <property type="match status" value="2"/>
</dbReference>
<dbReference type="Proteomes" id="UP000695022">
    <property type="component" value="Unplaced"/>
</dbReference>
<dbReference type="RefSeq" id="XP_014661572.1">
    <property type="nucleotide sequence ID" value="XM_014806086.1"/>
</dbReference>
<dbReference type="SMART" id="SM00239">
    <property type="entry name" value="C2"/>
    <property type="match status" value="2"/>
</dbReference>
<evidence type="ECO:0000313" key="5">
    <source>
        <dbReference type="RefSeq" id="XP_014661572.1"/>
    </source>
</evidence>
<dbReference type="PRINTS" id="PR00399">
    <property type="entry name" value="SYNAPTOTAGMN"/>
</dbReference>
<protein>
    <submittedName>
        <fullName evidence="5">Synaptotagmin-1-like isoform X3</fullName>
    </submittedName>
</protein>
<sequence length="373" mass="42439">MNKLEEQLGLSKAAIIAIAIAIALVILLIFFCCCKRWILKKWRKKKEALAKKGLKGAVDLKSVQLLGKEYKEKPDMEELEGNMEQEEIESTKSEVKLGRLQFKLDYDFQQNQLAVTVLQAEELPGMDMSGTSDPYVKVYLMPDKKKKFETKVHRKTLNPVFNETFIFKVPYADLASKTLIFAIYDFDRFSKHDQIGEVRVALNQVDLGQVVEEWRDVTSAEVDAEKENKLGDICFSLRYVPTAGKLTVVILEAKNLKKMDVGGLSDPYVKIALMQNGKRIKKKKTSIKKCTLNPYYNESFTFEVPFEQIQKVSLIVTVVDYDRIGSSEAIGRVILGCNSTGSALRHWSDMLASPRRPIAQWHTLLELEDGKKD</sequence>
<reference evidence="5" key="1">
    <citation type="submission" date="2025-08" db="UniProtKB">
        <authorList>
            <consortium name="RefSeq"/>
        </authorList>
    </citation>
    <scope>IDENTIFICATION</scope>
</reference>
<dbReference type="PANTHER" id="PTHR10024:SF227">
    <property type="entry name" value="SYNAPTOTAGMIN 1"/>
    <property type="match status" value="1"/>
</dbReference>
<dbReference type="GeneID" id="106804764"/>
<evidence type="ECO:0000256" key="1">
    <source>
        <dbReference type="ARBA" id="ARBA00022737"/>
    </source>
</evidence>
<dbReference type="Pfam" id="PF00168">
    <property type="entry name" value="C2"/>
    <property type="match status" value="2"/>
</dbReference>
<accession>A0ABM1DNQ1</accession>
<dbReference type="SUPFAM" id="SSF49562">
    <property type="entry name" value="C2 domain (Calcium/lipid-binding domain, CaLB)"/>
    <property type="match status" value="2"/>
</dbReference>
<dbReference type="InterPro" id="IPR035892">
    <property type="entry name" value="C2_domain_sf"/>
</dbReference>
<dbReference type="InterPro" id="IPR000008">
    <property type="entry name" value="C2_dom"/>
</dbReference>
<keyword evidence="2" id="KW-1133">Transmembrane helix</keyword>